<evidence type="ECO:0000259" key="1">
    <source>
        <dbReference type="Pfam" id="PF18289"/>
    </source>
</evidence>
<proteinExistence type="predicted"/>
<feature type="non-terminal residue" evidence="2">
    <location>
        <position position="93"/>
    </location>
</feature>
<feature type="domain" description="CCDC81 HU" evidence="1">
    <location>
        <begin position="11"/>
        <end position="83"/>
    </location>
</feature>
<feature type="non-terminal residue" evidence="2">
    <location>
        <position position="1"/>
    </location>
</feature>
<keyword evidence="3" id="KW-1185">Reference proteome</keyword>
<dbReference type="EMBL" id="VXAT01036178">
    <property type="protein sequence ID" value="NXL12799.1"/>
    <property type="molecule type" value="Genomic_DNA"/>
</dbReference>
<name>A0A7L0Q7W9_9AVES</name>
<dbReference type="AlphaFoldDB" id="A0A7L0Q7W9"/>
<accession>A0A7L0Q7W9</accession>
<evidence type="ECO:0000313" key="3">
    <source>
        <dbReference type="Proteomes" id="UP000574277"/>
    </source>
</evidence>
<evidence type="ECO:0000313" key="2">
    <source>
        <dbReference type="EMBL" id="NXL12799.1"/>
    </source>
</evidence>
<sequence>LGGLFAEDLEAVEVIYPEVALRLRVPKKKVLKCIEATTKVFVWALSKGKNVDFVFRNVGILVCREGRVTMRFYENLLRDVDRTGKLANAFLQV</sequence>
<protein>
    <submittedName>
        <fullName evidence="2">CCD81 protein</fullName>
    </submittedName>
</protein>
<dbReference type="Pfam" id="PF18289">
    <property type="entry name" value="HU-CCDC81_euk_2"/>
    <property type="match status" value="1"/>
</dbReference>
<dbReference type="InterPro" id="IPR040673">
    <property type="entry name" value="CCDC81_HU_dom_2"/>
</dbReference>
<comment type="caution">
    <text evidence="2">The sequence shown here is derived from an EMBL/GenBank/DDBJ whole genome shotgun (WGS) entry which is preliminary data.</text>
</comment>
<gene>
    <name evidence="2" type="primary">Ccdc81_3</name>
    <name evidence="2" type="ORF">MESCAY_R11762</name>
</gene>
<dbReference type="Proteomes" id="UP000574277">
    <property type="component" value="Unassembled WGS sequence"/>
</dbReference>
<organism evidence="2 3">
    <name type="scientific">Mesembrinibis cayennensis</name>
    <dbReference type="NCBI Taxonomy" id="1118748"/>
    <lineage>
        <taxon>Eukaryota</taxon>
        <taxon>Metazoa</taxon>
        <taxon>Chordata</taxon>
        <taxon>Craniata</taxon>
        <taxon>Vertebrata</taxon>
        <taxon>Euteleostomi</taxon>
        <taxon>Archelosauria</taxon>
        <taxon>Archosauria</taxon>
        <taxon>Dinosauria</taxon>
        <taxon>Saurischia</taxon>
        <taxon>Theropoda</taxon>
        <taxon>Coelurosauria</taxon>
        <taxon>Aves</taxon>
        <taxon>Neognathae</taxon>
        <taxon>Neoaves</taxon>
        <taxon>Aequornithes</taxon>
        <taxon>Pelecaniformes</taxon>
        <taxon>Threskiornithidae</taxon>
        <taxon>Mesembrinibis</taxon>
    </lineage>
</organism>
<reference evidence="2 3" key="1">
    <citation type="submission" date="2019-09" db="EMBL/GenBank/DDBJ databases">
        <title>Bird 10,000 Genomes (B10K) Project - Family phase.</title>
        <authorList>
            <person name="Zhang G."/>
        </authorList>
    </citation>
    <scope>NUCLEOTIDE SEQUENCE [LARGE SCALE GENOMIC DNA]</scope>
    <source>
        <strain evidence="2">B10K-DU-001-44</strain>
        <tissue evidence="2">Muscle</tissue>
    </source>
</reference>